<accession>A0ABD1VL60</accession>
<feature type="region of interest" description="Disordered" evidence="1">
    <location>
        <begin position="176"/>
        <end position="199"/>
    </location>
</feature>
<dbReference type="Proteomes" id="UP001604277">
    <property type="component" value="Unassembled WGS sequence"/>
</dbReference>
<protein>
    <submittedName>
        <fullName evidence="2">Uncharacterized protein</fullName>
    </submittedName>
</protein>
<proteinExistence type="predicted"/>
<gene>
    <name evidence="2" type="ORF">Fot_19486</name>
</gene>
<evidence type="ECO:0000313" key="3">
    <source>
        <dbReference type="Proteomes" id="UP001604277"/>
    </source>
</evidence>
<dbReference type="AlphaFoldDB" id="A0ABD1VL60"/>
<organism evidence="2 3">
    <name type="scientific">Forsythia ovata</name>
    <dbReference type="NCBI Taxonomy" id="205694"/>
    <lineage>
        <taxon>Eukaryota</taxon>
        <taxon>Viridiplantae</taxon>
        <taxon>Streptophyta</taxon>
        <taxon>Embryophyta</taxon>
        <taxon>Tracheophyta</taxon>
        <taxon>Spermatophyta</taxon>
        <taxon>Magnoliopsida</taxon>
        <taxon>eudicotyledons</taxon>
        <taxon>Gunneridae</taxon>
        <taxon>Pentapetalae</taxon>
        <taxon>asterids</taxon>
        <taxon>lamiids</taxon>
        <taxon>Lamiales</taxon>
        <taxon>Oleaceae</taxon>
        <taxon>Forsythieae</taxon>
        <taxon>Forsythia</taxon>
    </lineage>
</organism>
<evidence type="ECO:0000256" key="1">
    <source>
        <dbReference type="SAM" id="MobiDB-lite"/>
    </source>
</evidence>
<feature type="compositionally biased region" description="Basic and acidic residues" evidence="1">
    <location>
        <begin position="176"/>
        <end position="192"/>
    </location>
</feature>
<keyword evidence="3" id="KW-1185">Reference proteome</keyword>
<name>A0ABD1VL60_9LAMI</name>
<dbReference type="EMBL" id="JBFOLJ010000005">
    <property type="protein sequence ID" value="KAL2538095.1"/>
    <property type="molecule type" value="Genomic_DNA"/>
</dbReference>
<reference evidence="3" key="1">
    <citation type="submission" date="2024-07" db="EMBL/GenBank/DDBJ databases">
        <title>Two chromosome-level genome assemblies of Korean endemic species Abeliophyllum distichum and Forsythia ovata (Oleaceae).</title>
        <authorList>
            <person name="Jang H."/>
        </authorList>
    </citation>
    <scope>NUCLEOTIDE SEQUENCE [LARGE SCALE GENOMIC DNA]</scope>
</reference>
<comment type="caution">
    <text evidence="2">The sequence shown here is derived from an EMBL/GenBank/DDBJ whole genome shotgun (WGS) entry which is preliminary data.</text>
</comment>
<evidence type="ECO:0000313" key="2">
    <source>
        <dbReference type="EMBL" id="KAL2538095.1"/>
    </source>
</evidence>
<sequence>MEKQKKEIEASKKNLEAERLRLVVRRLMADLETSQKAVEDCDRKIRREVEMKKEEIMSSQAEHPSSPTNRVVINELSNRPSVQPTLNEVIGKGKDQKLWGDSLLASLHSFLSRACVSLFKAFNQTWEICLETMTFCQMVAFLENYFAQAFVFLQDQNKECKTLVSRAVKLEEEAEKQNRKIKDSKKNLEADTLRSNVRH</sequence>